<evidence type="ECO:0000313" key="2">
    <source>
        <dbReference type="EMBL" id="KAI6778198.1"/>
    </source>
</evidence>
<organism evidence="2 3">
    <name type="scientific">Emericellopsis cladophorae</name>
    <dbReference type="NCBI Taxonomy" id="2686198"/>
    <lineage>
        <taxon>Eukaryota</taxon>
        <taxon>Fungi</taxon>
        <taxon>Dikarya</taxon>
        <taxon>Ascomycota</taxon>
        <taxon>Pezizomycotina</taxon>
        <taxon>Sordariomycetes</taxon>
        <taxon>Hypocreomycetidae</taxon>
        <taxon>Hypocreales</taxon>
        <taxon>Bionectriaceae</taxon>
        <taxon>Emericellopsis</taxon>
    </lineage>
</organism>
<feature type="compositionally biased region" description="Low complexity" evidence="1">
    <location>
        <begin position="110"/>
        <end position="119"/>
    </location>
</feature>
<dbReference type="OrthoDB" id="4900435at2759"/>
<sequence length="385" mass="41434">MAHEAERQREPHHQRHHPGGSYPPPLFVAELDGGIPHASPDGAPVFEMPAEPSPNSQVDSHSQPKKFERQNSDTPAQANPWAYFGPNDDSSSVVTPTPTNRPPAERHDSASNSAAATATKTEHDGRQGHAGYGPETMAPTMTGESSVSATDYPSNLRPETVSPVSPSAGSSAYFPPPLTINKPAQPQPQSPPLQGTTSWKYKPYKPYSPEMDNRDASQPSRYQDTSSTFMTGAMTANVAYRPYRRPSFKEPPQEEQRYPGPSSGHTSPRPQHEALVGSLAAQPYPEGMAPHHSESGAWRCTFSRSISSSVTAANGQCLVASSARRSAACAFSLTSSILSENSCRCLPAISVADIPKSRRRLSRSQLCTFAAAAAIFTVAICPERR</sequence>
<feature type="compositionally biased region" description="Polar residues" evidence="1">
    <location>
        <begin position="216"/>
        <end position="230"/>
    </location>
</feature>
<feature type="region of interest" description="Disordered" evidence="1">
    <location>
        <begin position="1"/>
        <end position="272"/>
    </location>
</feature>
<feature type="compositionally biased region" description="Basic and acidic residues" evidence="1">
    <location>
        <begin position="1"/>
        <end position="11"/>
    </location>
</feature>
<feature type="compositionally biased region" description="Polar residues" evidence="1">
    <location>
        <begin position="88"/>
        <end position="98"/>
    </location>
</feature>
<dbReference type="RefSeq" id="XP_051359054.1">
    <property type="nucleotide sequence ID" value="XM_051509992.1"/>
</dbReference>
<dbReference type="EMBL" id="JAGIXG020000078">
    <property type="protein sequence ID" value="KAI6778198.1"/>
    <property type="molecule type" value="Genomic_DNA"/>
</dbReference>
<accession>A0A9P9XUU4</accession>
<keyword evidence="3" id="KW-1185">Reference proteome</keyword>
<dbReference type="Proteomes" id="UP001055219">
    <property type="component" value="Unassembled WGS sequence"/>
</dbReference>
<protein>
    <submittedName>
        <fullName evidence="2">Uncharacterized protein</fullName>
    </submittedName>
</protein>
<reference evidence="2" key="1">
    <citation type="journal article" date="2021" name="J Fungi (Basel)">
        <title>Genomic and Metabolomic Analyses of the Marine Fungus Emericellopsis cladophorae: Insights into Saltwater Adaptability Mechanisms and Its Biosynthetic Potential.</title>
        <authorList>
            <person name="Goncalves M.F.M."/>
            <person name="Hilario S."/>
            <person name="Van de Peer Y."/>
            <person name="Esteves A.C."/>
            <person name="Alves A."/>
        </authorList>
    </citation>
    <scope>NUCLEOTIDE SEQUENCE</scope>
    <source>
        <strain evidence="2">MUM 19.33</strain>
    </source>
</reference>
<comment type="caution">
    <text evidence="2">The sequence shown here is derived from an EMBL/GenBank/DDBJ whole genome shotgun (WGS) entry which is preliminary data.</text>
</comment>
<evidence type="ECO:0000256" key="1">
    <source>
        <dbReference type="SAM" id="MobiDB-lite"/>
    </source>
</evidence>
<feature type="compositionally biased region" description="Polar residues" evidence="1">
    <location>
        <begin position="142"/>
        <end position="153"/>
    </location>
</feature>
<name>A0A9P9XUU4_9HYPO</name>
<evidence type="ECO:0000313" key="3">
    <source>
        <dbReference type="Proteomes" id="UP001055219"/>
    </source>
</evidence>
<reference evidence="2" key="2">
    <citation type="submission" date="2022-07" db="EMBL/GenBank/DDBJ databases">
        <authorList>
            <person name="Goncalves M.F.M."/>
            <person name="Hilario S."/>
            <person name="Van De Peer Y."/>
            <person name="Esteves A.C."/>
            <person name="Alves A."/>
        </authorList>
    </citation>
    <scope>NUCLEOTIDE SEQUENCE</scope>
    <source>
        <strain evidence="2">MUM 19.33</strain>
    </source>
</reference>
<feature type="compositionally biased region" description="Low complexity" evidence="1">
    <location>
        <begin position="161"/>
        <end position="172"/>
    </location>
</feature>
<feature type="compositionally biased region" description="Basic and acidic residues" evidence="1">
    <location>
        <begin position="247"/>
        <end position="257"/>
    </location>
</feature>
<proteinExistence type="predicted"/>
<dbReference type="AlphaFoldDB" id="A0A9P9XUU4"/>
<gene>
    <name evidence="2" type="ORF">J7T54_000007</name>
</gene>
<dbReference type="GeneID" id="75826529"/>